<dbReference type="AlphaFoldDB" id="A0A9Q0H9X7"/>
<dbReference type="InterPro" id="IPR030182">
    <property type="entry name" value="PUP_plant"/>
</dbReference>
<dbReference type="Proteomes" id="UP001141806">
    <property type="component" value="Unassembled WGS sequence"/>
</dbReference>
<comment type="similarity">
    <text evidence="2 7">Belongs to the purine permeases (TC 2.A.7.14) family.</text>
</comment>
<gene>
    <name evidence="8" type="ORF">NE237_022570</name>
</gene>
<dbReference type="OrthoDB" id="1865379at2759"/>
<feature type="transmembrane region" description="Helical" evidence="7">
    <location>
        <begin position="302"/>
        <end position="323"/>
    </location>
</feature>
<dbReference type="InterPro" id="IPR037185">
    <property type="entry name" value="EmrE-like"/>
</dbReference>
<sequence length="374" mass="41832">MEMEPMEIGHDQVVKKEDAKMSKYLKITLLLLNCAMLAIGTSGGPIVTKLYFLHGGKRIWFSSWLETAGWPIIILPLVALYLHRRHRSKGGGDSRETTRLFFITPFIFIASAVFGILTGLDDYLYAYGLDFLPASTSALVNATQLGFTALFAFFLVRQKFTAYSINSIFLLTLAAVVLAFHTNGDRAANETSRQYFMGFLMTIAASALYGLVLPMVELTYKKANQAITYTLVLEMQLVISIFGTLFCTIGMLVNKDFEAIPREARAYTLGEAKYYWVVAFNAIAWQCFFLGAIGVIFCGSSLLSAIIITSLLPITEILTVIFFNESFKVEKGMSLILSLWGFASYFYGELKASKKRNQHPEPENPHHHPPTSYV</sequence>
<accession>A0A9Q0H9X7</accession>
<feature type="transmembrane region" description="Helical" evidence="7">
    <location>
        <begin position="329"/>
        <end position="348"/>
    </location>
</feature>
<evidence type="ECO:0000256" key="2">
    <source>
        <dbReference type="ARBA" id="ARBA00006213"/>
    </source>
</evidence>
<dbReference type="Pfam" id="PF16913">
    <property type="entry name" value="PUNUT"/>
    <property type="match status" value="1"/>
</dbReference>
<feature type="transmembrane region" description="Helical" evidence="7">
    <location>
        <begin position="163"/>
        <end position="183"/>
    </location>
</feature>
<evidence type="ECO:0000313" key="8">
    <source>
        <dbReference type="EMBL" id="KAJ4962631.1"/>
    </source>
</evidence>
<evidence type="ECO:0000256" key="7">
    <source>
        <dbReference type="RuleBase" id="RU368015"/>
    </source>
</evidence>
<keyword evidence="4 7" id="KW-0812">Transmembrane</keyword>
<organism evidence="8 9">
    <name type="scientific">Protea cynaroides</name>
    <dbReference type="NCBI Taxonomy" id="273540"/>
    <lineage>
        <taxon>Eukaryota</taxon>
        <taxon>Viridiplantae</taxon>
        <taxon>Streptophyta</taxon>
        <taxon>Embryophyta</taxon>
        <taxon>Tracheophyta</taxon>
        <taxon>Spermatophyta</taxon>
        <taxon>Magnoliopsida</taxon>
        <taxon>Proteales</taxon>
        <taxon>Proteaceae</taxon>
        <taxon>Protea</taxon>
    </lineage>
</organism>
<evidence type="ECO:0000256" key="6">
    <source>
        <dbReference type="ARBA" id="ARBA00023136"/>
    </source>
</evidence>
<keyword evidence="3 7" id="KW-0813">Transport</keyword>
<reference evidence="8" key="1">
    <citation type="journal article" date="2023" name="Plant J.">
        <title>The genome of the king protea, Protea cynaroides.</title>
        <authorList>
            <person name="Chang J."/>
            <person name="Duong T.A."/>
            <person name="Schoeman C."/>
            <person name="Ma X."/>
            <person name="Roodt D."/>
            <person name="Barker N."/>
            <person name="Li Z."/>
            <person name="Van de Peer Y."/>
            <person name="Mizrachi E."/>
        </authorList>
    </citation>
    <scope>NUCLEOTIDE SEQUENCE</scope>
    <source>
        <tissue evidence="8">Young leaves</tissue>
    </source>
</reference>
<feature type="transmembrane region" description="Helical" evidence="7">
    <location>
        <begin position="100"/>
        <end position="118"/>
    </location>
</feature>
<comment type="caution">
    <text evidence="8">The sequence shown here is derived from an EMBL/GenBank/DDBJ whole genome shotgun (WGS) entry which is preliminary data.</text>
</comment>
<feature type="transmembrane region" description="Helical" evidence="7">
    <location>
        <begin position="195"/>
        <end position="216"/>
    </location>
</feature>
<evidence type="ECO:0000256" key="5">
    <source>
        <dbReference type="ARBA" id="ARBA00022989"/>
    </source>
</evidence>
<feature type="transmembrane region" description="Helical" evidence="7">
    <location>
        <begin position="228"/>
        <end position="254"/>
    </location>
</feature>
<evidence type="ECO:0000256" key="1">
    <source>
        <dbReference type="ARBA" id="ARBA00004141"/>
    </source>
</evidence>
<dbReference type="GO" id="GO:0016020">
    <property type="term" value="C:membrane"/>
    <property type="evidence" value="ECO:0007669"/>
    <property type="project" value="UniProtKB-SubCell"/>
</dbReference>
<feature type="transmembrane region" description="Helical" evidence="7">
    <location>
        <begin position="24"/>
        <end position="47"/>
    </location>
</feature>
<proteinExistence type="inferred from homology"/>
<dbReference type="GO" id="GO:0005345">
    <property type="term" value="F:purine nucleobase transmembrane transporter activity"/>
    <property type="evidence" value="ECO:0007669"/>
    <property type="project" value="UniProtKB-UniRule"/>
</dbReference>
<comment type="subcellular location">
    <subcellularLocation>
        <location evidence="1 7">Membrane</location>
        <topology evidence="1 7">Multi-pass membrane protein</topology>
    </subcellularLocation>
</comment>
<dbReference type="PANTHER" id="PTHR31376:SF105">
    <property type="entry name" value="PURINE PERMEASE-RELATED"/>
    <property type="match status" value="1"/>
</dbReference>
<feature type="transmembrane region" description="Helical" evidence="7">
    <location>
        <begin position="138"/>
        <end position="156"/>
    </location>
</feature>
<dbReference type="PANTHER" id="PTHR31376">
    <property type="entry name" value="OS09G0467300 PROTEIN-RELATED"/>
    <property type="match status" value="1"/>
</dbReference>
<evidence type="ECO:0000256" key="3">
    <source>
        <dbReference type="ARBA" id="ARBA00022448"/>
    </source>
</evidence>
<name>A0A9Q0H9X7_9MAGN</name>
<keyword evidence="9" id="KW-1185">Reference proteome</keyword>
<evidence type="ECO:0000256" key="4">
    <source>
        <dbReference type="ARBA" id="ARBA00022692"/>
    </source>
</evidence>
<protein>
    <recommendedName>
        <fullName evidence="7">Probable purine permease</fullName>
    </recommendedName>
</protein>
<evidence type="ECO:0000313" key="9">
    <source>
        <dbReference type="Proteomes" id="UP001141806"/>
    </source>
</evidence>
<dbReference type="EMBL" id="JAMYWD010000008">
    <property type="protein sequence ID" value="KAJ4962631.1"/>
    <property type="molecule type" value="Genomic_DNA"/>
</dbReference>
<dbReference type="GO" id="GO:0015211">
    <property type="term" value="F:purine nucleoside transmembrane transporter activity"/>
    <property type="evidence" value="ECO:0007669"/>
    <property type="project" value="UniProtKB-UniRule"/>
</dbReference>
<keyword evidence="6 7" id="KW-0472">Membrane</keyword>
<feature type="transmembrane region" description="Helical" evidence="7">
    <location>
        <begin position="274"/>
        <end position="297"/>
    </location>
</feature>
<feature type="transmembrane region" description="Helical" evidence="7">
    <location>
        <begin position="59"/>
        <end position="80"/>
    </location>
</feature>
<dbReference type="SUPFAM" id="SSF103481">
    <property type="entry name" value="Multidrug resistance efflux transporter EmrE"/>
    <property type="match status" value="1"/>
</dbReference>
<keyword evidence="5 7" id="KW-1133">Transmembrane helix</keyword>